<protein>
    <submittedName>
        <fullName evidence="1">Uncharacterized protein</fullName>
    </submittedName>
</protein>
<dbReference type="Proteomes" id="UP000807504">
    <property type="component" value="Unassembled WGS sequence"/>
</dbReference>
<proteinExistence type="predicted"/>
<reference evidence="1" key="1">
    <citation type="journal article" date="2020" name="bioRxiv">
        <title>Chromosome-level reference genome of the European wasp spider Argiope bruennichi: a resource for studies on range expansion and evolutionary adaptation.</title>
        <authorList>
            <person name="Sheffer M.M."/>
            <person name="Hoppe A."/>
            <person name="Krehenwinkel H."/>
            <person name="Uhl G."/>
            <person name="Kuss A.W."/>
            <person name="Jensen L."/>
            <person name="Jensen C."/>
            <person name="Gillespie R.G."/>
            <person name="Hoff K.J."/>
            <person name="Prost S."/>
        </authorList>
    </citation>
    <scope>NUCLEOTIDE SEQUENCE</scope>
</reference>
<sequence length="101" mass="11046">MLIPYTREHKPTLSALPFFHRTPAASLLCQGPSRNSKVSASCIIPNLISDASAFHDHIWSTNGAERTRSARDVTSADIGDGERIMAVCQEEVPNGLVLRSR</sequence>
<comment type="caution">
    <text evidence="1">The sequence shown here is derived from an EMBL/GenBank/DDBJ whole genome shotgun (WGS) entry which is preliminary data.</text>
</comment>
<dbReference type="EMBL" id="JABXBU010002228">
    <property type="protein sequence ID" value="KAF8770661.1"/>
    <property type="molecule type" value="Genomic_DNA"/>
</dbReference>
<reference evidence="1" key="2">
    <citation type="submission" date="2020-06" db="EMBL/GenBank/DDBJ databases">
        <authorList>
            <person name="Sheffer M."/>
        </authorList>
    </citation>
    <scope>NUCLEOTIDE SEQUENCE</scope>
</reference>
<name>A0A8T0ECU3_ARGBR</name>
<dbReference type="AlphaFoldDB" id="A0A8T0ECU3"/>
<evidence type="ECO:0000313" key="1">
    <source>
        <dbReference type="EMBL" id="KAF8770661.1"/>
    </source>
</evidence>
<evidence type="ECO:0000313" key="2">
    <source>
        <dbReference type="Proteomes" id="UP000807504"/>
    </source>
</evidence>
<gene>
    <name evidence="1" type="ORF">HNY73_018164</name>
</gene>
<accession>A0A8T0ECU3</accession>
<organism evidence="1 2">
    <name type="scientific">Argiope bruennichi</name>
    <name type="common">Wasp spider</name>
    <name type="synonym">Aranea bruennichi</name>
    <dbReference type="NCBI Taxonomy" id="94029"/>
    <lineage>
        <taxon>Eukaryota</taxon>
        <taxon>Metazoa</taxon>
        <taxon>Ecdysozoa</taxon>
        <taxon>Arthropoda</taxon>
        <taxon>Chelicerata</taxon>
        <taxon>Arachnida</taxon>
        <taxon>Araneae</taxon>
        <taxon>Araneomorphae</taxon>
        <taxon>Entelegynae</taxon>
        <taxon>Araneoidea</taxon>
        <taxon>Araneidae</taxon>
        <taxon>Argiope</taxon>
    </lineage>
</organism>
<keyword evidence="2" id="KW-1185">Reference proteome</keyword>